<name>A0A2U1E331_9FIRM</name>
<dbReference type="InterPro" id="IPR018490">
    <property type="entry name" value="cNMP-bd_dom_sf"/>
</dbReference>
<dbReference type="SMART" id="SM00419">
    <property type="entry name" value="HTH_CRP"/>
    <property type="match status" value="1"/>
</dbReference>
<comment type="caution">
    <text evidence="6">The sequence shown here is derived from an EMBL/GenBank/DDBJ whole genome shotgun (WGS) entry which is preliminary data.</text>
</comment>
<evidence type="ECO:0000256" key="3">
    <source>
        <dbReference type="ARBA" id="ARBA00023163"/>
    </source>
</evidence>
<reference evidence="6 7" key="1">
    <citation type="submission" date="2018-04" db="EMBL/GenBank/DDBJ databases">
        <title>Genomic Encyclopedia of Type Strains, Phase IV (KMG-IV): sequencing the most valuable type-strain genomes for metagenomic binning, comparative biology and taxonomic classification.</title>
        <authorList>
            <person name="Goeker M."/>
        </authorList>
    </citation>
    <scope>NUCLEOTIDE SEQUENCE [LARGE SCALE GENOMIC DNA]</scope>
    <source>
        <strain evidence="6 7">DSM 20705</strain>
    </source>
</reference>
<proteinExistence type="predicted"/>
<dbReference type="GO" id="GO:0003700">
    <property type="term" value="F:DNA-binding transcription factor activity"/>
    <property type="evidence" value="ECO:0007669"/>
    <property type="project" value="TreeGrafter"/>
</dbReference>
<dbReference type="Pfam" id="PF13545">
    <property type="entry name" value="HTH_Crp_2"/>
    <property type="match status" value="1"/>
</dbReference>
<dbReference type="EMBL" id="QEKV01000005">
    <property type="protein sequence ID" value="PVY94354.1"/>
    <property type="molecule type" value="Genomic_DNA"/>
</dbReference>
<dbReference type="Gene3D" id="2.60.120.10">
    <property type="entry name" value="Jelly Rolls"/>
    <property type="match status" value="1"/>
</dbReference>
<keyword evidence="1" id="KW-0805">Transcription regulation</keyword>
<keyword evidence="3" id="KW-0804">Transcription</keyword>
<dbReference type="PROSITE" id="PS51063">
    <property type="entry name" value="HTH_CRP_2"/>
    <property type="match status" value="1"/>
</dbReference>
<evidence type="ECO:0000259" key="5">
    <source>
        <dbReference type="PROSITE" id="PS51063"/>
    </source>
</evidence>
<dbReference type="Pfam" id="PF00027">
    <property type="entry name" value="cNMP_binding"/>
    <property type="match status" value="1"/>
</dbReference>
<evidence type="ECO:0000256" key="2">
    <source>
        <dbReference type="ARBA" id="ARBA00023125"/>
    </source>
</evidence>
<dbReference type="GO" id="GO:0003677">
    <property type="term" value="F:DNA binding"/>
    <property type="evidence" value="ECO:0007669"/>
    <property type="project" value="UniProtKB-KW"/>
</dbReference>
<dbReference type="InterPro" id="IPR012318">
    <property type="entry name" value="HTH_CRP"/>
</dbReference>
<evidence type="ECO:0000313" key="7">
    <source>
        <dbReference type="Proteomes" id="UP000245793"/>
    </source>
</evidence>
<feature type="domain" description="Cyclic nucleotide-binding" evidence="4">
    <location>
        <begin position="12"/>
        <end position="132"/>
    </location>
</feature>
<dbReference type="Gene3D" id="1.10.10.10">
    <property type="entry name" value="Winged helix-like DNA-binding domain superfamily/Winged helix DNA-binding domain"/>
    <property type="match status" value="1"/>
</dbReference>
<dbReference type="SMART" id="SM00100">
    <property type="entry name" value="cNMP"/>
    <property type="match status" value="1"/>
</dbReference>
<dbReference type="CDD" id="cd00092">
    <property type="entry name" value="HTH_CRP"/>
    <property type="match status" value="1"/>
</dbReference>
<dbReference type="SUPFAM" id="SSF46785">
    <property type="entry name" value="Winged helix' DNA-binding domain"/>
    <property type="match status" value="1"/>
</dbReference>
<evidence type="ECO:0000313" key="6">
    <source>
        <dbReference type="EMBL" id="PVY94354.1"/>
    </source>
</evidence>
<dbReference type="InterPro" id="IPR014710">
    <property type="entry name" value="RmlC-like_jellyroll"/>
</dbReference>
<dbReference type="GO" id="GO:0005829">
    <property type="term" value="C:cytosol"/>
    <property type="evidence" value="ECO:0007669"/>
    <property type="project" value="TreeGrafter"/>
</dbReference>
<feature type="domain" description="HTH crp-type" evidence="5">
    <location>
        <begin position="146"/>
        <end position="221"/>
    </location>
</feature>
<dbReference type="CDD" id="cd00038">
    <property type="entry name" value="CAP_ED"/>
    <property type="match status" value="1"/>
</dbReference>
<dbReference type="PANTHER" id="PTHR24567:SF28">
    <property type="entry name" value="LISTERIOLYSIN REGULATORY PROTEIN"/>
    <property type="match status" value="1"/>
</dbReference>
<dbReference type="InterPro" id="IPR036390">
    <property type="entry name" value="WH_DNA-bd_sf"/>
</dbReference>
<dbReference type="SUPFAM" id="SSF51206">
    <property type="entry name" value="cAMP-binding domain-like"/>
    <property type="match status" value="1"/>
</dbReference>
<dbReference type="PROSITE" id="PS50042">
    <property type="entry name" value="CNMP_BINDING_3"/>
    <property type="match status" value="1"/>
</dbReference>
<protein>
    <submittedName>
        <fullName evidence="6">CRP/FNR family transcriptional regulator</fullName>
    </submittedName>
</protein>
<keyword evidence="2" id="KW-0238">DNA-binding</keyword>
<evidence type="ECO:0000259" key="4">
    <source>
        <dbReference type="PROSITE" id="PS50042"/>
    </source>
</evidence>
<accession>A0A2U1E331</accession>
<dbReference type="InterPro" id="IPR050397">
    <property type="entry name" value="Env_Response_Regulators"/>
</dbReference>
<dbReference type="Proteomes" id="UP000245793">
    <property type="component" value="Unassembled WGS sequence"/>
</dbReference>
<gene>
    <name evidence="6" type="ORF">C7381_10557</name>
</gene>
<dbReference type="PANTHER" id="PTHR24567">
    <property type="entry name" value="CRP FAMILY TRANSCRIPTIONAL REGULATORY PROTEIN"/>
    <property type="match status" value="1"/>
</dbReference>
<evidence type="ECO:0000256" key="1">
    <source>
        <dbReference type="ARBA" id="ARBA00023015"/>
    </source>
</evidence>
<dbReference type="AlphaFoldDB" id="A0A2U1E331"/>
<sequence length="228" mass="26540">MIKREIIDSTILLHDLNDRDKEFLSENLEIQKFKRGDYIFHHMDEANFMYIMKSGAMKISMDLSDGREQILYIYRKEDFVGGLNLLTADKYVYNGIALTESEVIKISKQIYNDLLIHNENFLREMLIQSFLRIRKSEELIDRLCVINGDMKVAKGLIDLVHMSGKREPDGSFLISPHMNRTELGSYTGLARETVTRKLSYFEDMGYIELLPKGAIRILDMDSLRDLTI</sequence>
<dbReference type="RefSeq" id="WP_116480137.1">
    <property type="nucleotide sequence ID" value="NZ_CP096650.1"/>
</dbReference>
<keyword evidence="7" id="KW-1185">Reference proteome</keyword>
<organism evidence="6 7">
    <name type="scientific">Ezakiella coagulans</name>
    <dbReference type="NCBI Taxonomy" id="46507"/>
    <lineage>
        <taxon>Bacteria</taxon>
        <taxon>Bacillati</taxon>
        <taxon>Bacillota</taxon>
        <taxon>Tissierellia</taxon>
        <taxon>Ezakiella</taxon>
    </lineage>
</organism>
<dbReference type="InterPro" id="IPR000595">
    <property type="entry name" value="cNMP-bd_dom"/>
</dbReference>
<dbReference type="InterPro" id="IPR036388">
    <property type="entry name" value="WH-like_DNA-bd_sf"/>
</dbReference>